<gene>
    <name evidence="1" type="ORF">RF11_00049</name>
</gene>
<evidence type="ECO:0000313" key="1">
    <source>
        <dbReference type="EMBL" id="KII74063.1"/>
    </source>
</evidence>
<keyword evidence="2" id="KW-1185">Reference proteome</keyword>
<dbReference type="EMBL" id="JWZT01000567">
    <property type="protein sequence ID" value="KII74063.1"/>
    <property type="molecule type" value="Genomic_DNA"/>
</dbReference>
<sequence>MVDIIICGSSGNTLYKVTSTQNFNYVIYQHRSNEIWIHCQDFVIINHIDSENKFSHQIKNTNRQSGILNIYYVGDKEILVTQNEIRYQNEVLNIPETIYESRLHQDIKLCSFYS</sequence>
<evidence type="ECO:0000313" key="2">
    <source>
        <dbReference type="Proteomes" id="UP000031668"/>
    </source>
</evidence>
<organism evidence="1 2">
    <name type="scientific">Thelohanellus kitauei</name>
    <name type="common">Myxosporean</name>
    <dbReference type="NCBI Taxonomy" id="669202"/>
    <lineage>
        <taxon>Eukaryota</taxon>
        <taxon>Metazoa</taxon>
        <taxon>Cnidaria</taxon>
        <taxon>Myxozoa</taxon>
        <taxon>Myxosporea</taxon>
        <taxon>Bivalvulida</taxon>
        <taxon>Platysporina</taxon>
        <taxon>Myxobolidae</taxon>
        <taxon>Thelohanellus</taxon>
    </lineage>
</organism>
<reference evidence="1 2" key="1">
    <citation type="journal article" date="2014" name="Genome Biol. Evol.">
        <title>The genome of the myxosporean Thelohanellus kitauei shows adaptations to nutrient acquisition within its fish host.</title>
        <authorList>
            <person name="Yang Y."/>
            <person name="Xiong J."/>
            <person name="Zhou Z."/>
            <person name="Huo F."/>
            <person name="Miao W."/>
            <person name="Ran C."/>
            <person name="Liu Y."/>
            <person name="Zhang J."/>
            <person name="Feng J."/>
            <person name="Wang M."/>
            <person name="Wang M."/>
            <person name="Wang L."/>
            <person name="Yao B."/>
        </authorList>
    </citation>
    <scope>NUCLEOTIDE SEQUENCE [LARGE SCALE GENOMIC DNA]</scope>
    <source>
        <strain evidence="1">Wuqing</strain>
    </source>
</reference>
<proteinExistence type="predicted"/>
<dbReference type="AlphaFoldDB" id="A0A0C2JX67"/>
<name>A0A0C2JX67_THEKT</name>
<dbReference type="Proteomes" id="UP000031668">
    <property type="component" value="Unassembled WGS sequence"/>
</dbReference>
<protein>
    <submittedName>
        <fullName evidence="1">Uncharacterized protein</fullName>
    </submittedName>
</protein>
<accession>A0A0C2JX67</accession>
<comment type="caution">
    <text evidence="1">The sequence shown here is derived from an EMBL/GenBank/DDBJ whole genome shotgun (WGS) entry which is preliminary data.</text>
</comment>